<dbReference type="InterPro" id="IPR042100">
    <property type="entry name" value="Bug_dom1"/>
</dbReference>
<keyword evidence="2" id="KW-0732">Signal</keyword>
<protein>
    <submittedName>
        <fullName evidence="3">Tripartite tricarboxylate transporter substrate-binding protein</fullName>
    </submittedName>
</protein>
<dbReference type="OrthoDB" id="9780943at2"/>
<accession>A0A2T3JP91</accession>
<evidence type="ECO:0000256" key="2">
    <source>
        <dbReference type="SAM" id="SignalP"/>
    </source>
</evidence>
<dbReference type="SUPFAM" id="SSF53850">
    <property type="entry name" value="Periplasmic binding protein-like II"/>
    <property type="match status" value="1"/>
</dbReference>
<organism evidence="3 4">
    <name type="scientific">Photobacterium frigidiphilum</name>
    <dbReference type="NCBI Taxonomy" id="264736"/>
    <lineage>
        <taxon>Bacteria</taxon>
        <taxon>Pseudomonadati</taxon>
        <taxon>Pseudomonadota</taxon>
        <taxon>Gammaproteobacteria</taxon>
        <taxon>Vibrionales</taxon>
        <taxon>Vibrionaceae</taxon>
        <taxon>Photobacterium</taxon>
    </lineage>
</organism>
<gene>
    <name evidence="3" type="ORF">C9J12_02500</name>
</gene>
<dbReference type="PANTHER" id="PTHR42928">
    <property type="entry name" value="TRICARBOXYLATE-BINDING PROTEIN"/>
    <property type="match status" value="1"/>
</dbReference>
<reference evidence="3 4" key="1">
    <citation type="submission" date="2018-01" db="EMBL/GenBank/DDBJ databases">
        <title>Whole genome sequencing of Histamine producing bacteria.</title>
        <authorList>
            <person name="Butler K."/>
        </authorList>
    </citation>
    <scope>NUCLEOTIDE SEQUENCE [LARGE SCALE GENOMIC DNA]</scope>
    <source>
        <strain evidence="3 4">JCM 12947</strain>
    </source>
</reference>
<dbReference type="Pfam" id="PF03401">
    <property type="entry name" value="TctC"/>
    <property type="match status" value="1"/>
</dbReference>
<evidence type="ECO:0000313" key="3">
    <source>
        <dbReference type="EMBL" id="PSU50865.1"/>
    </source>
</evidence>
<dbReference type="InterPro" id="IPR005064">
    <property type="entry name" value="BUG"/>
</dbReference>
<dbReference type="PIRSF" id="PIRSF017082">
    <property type="entry name" value="YflP"/>
    <property type="match status" value="1"/>
</dbReference>
<dbReference type="Gene3D" id="3.40.190.10">
    <property type="entry name" value="Periplasmic binding protein-like II"/>
    <property type="match status" value="1"/>
</dbReference>
<sequence length="330" mass="35295">MLNTLKKQFTTRVAVTLLTSSMAAISGSAMAESLEKIHFLVPGGAGGGWDMTARGTGEVLAKSGLVEKVSYQNLSGGGGGKAIAHLIETAKRQPDTLMVNSTPIVVRSLSGIFPQSFRDLTPVAATIADYGAIVVSADSPFTDWKQVVAQYTKDPRSVKIAGGSARGSMDHLIVAAAFKGEGFDPRKVRYIAYDAGGKAMAALLSGETELLSTGLGEVLEMSKSGQVRVLAITAPERLAAAPEIPTLVEQGNDTVFANWRGFFAAPGASQAKIDAWNKALSGMYKTTEWAVVRDRNGWIDTYKNDKDFYSFLEQQEKQMGGLMRELGFLE</sequence>
<feature type="chain" id="PRO_5015736565" evidence="2">
    <location>
        <begin position="32"/>
        <end position="330"/>
    </location>
</feature>
<comment type="similarity">
    <text evidence="1">Belongs to the UPF0065 (bug) family.</text>
</comment>
<dbReference type="PANTHER" id="PTHR42928:SF3">
    <property type="entry name" value="UPF0065 PROTEIN YFLP"/>
    <property type="match status" value="1"/>
</dbReference>
<dbReference type="RefSeq" id="WP_107241268.1">
    <property type="nucleotide sequence ID" value="NZ_PYMJ01000002.1"/>
</dbReference>
<dbReference type="AlphaFoldDB" id="A0A2T3JP91"/>
<dbReference type="CDD" id="cd07012">
    <property type="entry name" value="PBP2_Bug_TTT"/>
    <property type="match status" value="1"/>
</dbReference>
<name>A0A2T3JP91_9GAMM</name>
<evidence type="ECO:0000313" key="4">
    <source>
        <dbReference type="Proteomes" id="UP000240987"/>
    </source>
</evidence>
<dbReference type="Proteomes" id="UP000240987">
    <property type="component" value="Unassembled WGS sequence"/>
</dbReference>
<comment type="caution">
    <text evidence="3">The sequence shown here is derived from an EMBL/GenBank/DDBJ whole genome shotgun (WGS) entry which is preliminary data.</text>
</comment>
<dbReference type="EMBL" id="PYMJ01000002">
    <property type="protein sequence ID" value="PSU50865.1"/>
    <property type="molecule type" value="Genomic_DNA"/>
</dbReference>
<dbReference type="Gene3D" id="3.40.190.150">
    <property type="entry name" value="Bordetella uptake gene, domain 1"/>
    <property type="match status" value="1"/>
</dbReference>
<proteinExistence type="inferred from homology"/>
<evidence type="ECO:0000256" key="1">
    <source>
        <dbReference type="ARBA" id="ARBA00006987"/>
    </source>
</evidence>
<feature type="signal peptide" evidence="2">
    <location>
        <begin position="1"/>
        <end position="31"/>
    </location>
</feature>
<keyword evidence="4" id="KW-1185">Reference proteome</keyword>